<dbReference type="GO" id="GO:0005975">
    <property type="term" value="P:carbohydrate metabolic process"/>
    <property type="evidence" value="ECO:0007669"/>
    <property type="project" value="InterPro"/>
</dbReference>
<dbReference type="EMBL" id="CP014841">
    <property type="protein sequence ID" value="AND70995.1"/>
    <property type="molecule type" value="Genomic_DNA"/>
</dbReference>
<accession>A0A161J375</accession>
<dbReference type="PATRIC" id="fig|445710.3.peg.3540"/>
<dbReference type="PROSITE" id="PS51677">
    <property type="entry name" value="NODB"/>
    <property type="match status" value="1"/>
</dbReference>
<dbReference type="SUPFAM" id="SSF88713">
    <property type="entry name" value="Glycoside hydrolase/deacetylase"/>
    <property type="match status" value="1"/>
</dbReference>
<dbReference type="CDD" id="cd10917">
    <property type="entry name" value="CE4_NodB_like_6s_7s"/>
    <property type="match status" value="1"/>
</dbReference>
<name>A0A161J375_9GAMM</name>
<dbReference type="KEGG" id="dtx:ATSB10_35410"/>
<dbReference type="Gene3D" id="3.20.20.370">
    <property type="entry name" value="Glycoside hydrolase/deacetylase"/>
    <property type="match status" value="1"/>
</dbReference>
<proteinExistence type="predicted"/>
<dbReference type="PANTHER" id="PTHR10587:SF137">
    <property type="entry name" value="4-DEOXY-4-FORMAMIDO-L-ARABINOSE-PHOSPHOUNDECAPRENOL DEFORMYLASE ARND-RELATED"/>
    <property type="match status" value="1"/>
</dbReference>
<protein>
    <recommendedName>
        <fullName evidence="1">NodB homology domain-containing protein</fullName>
    </recommendedName>
</protein>
<dbReference type="Proteomes" id="UP000077255">
    <property type="component" value="Chromosome"/>
</dbReference>
<evidence type="ECO:0000259" key="1">
    <source>
        <dbReference type="PROSITE" id="PS51677"/>
    </source>
</evidence>
<feature type="domain" description="NodB homology" evidence="1">
    <location>
        <begin position="28"/>
        <end position="206"/>
    </location>
</feature>
<dbReference type="GO" id="GO:0016810">
    <property type="term" value="F:hydrolase activity, acting on carbon-nitrogen (but not peptide) bonds"/>
    <property type="evidence" value="ECO:0007669"/>
    <property type="project" value="InterPro"/>
</dbReference>
<dbReference type="RefSeq" id="WP_063673965.1">
    <property type="nucleotide sequence ID" value="NZ_CP014841.1"/>
</dbReference>
<dbReference type="Pfam" id="PF01522">
    <property type="entry name" value="Polysacc_deac_1"/>
    <property type="match status" value="1"/>
</dbReference>
<gene>
    <name evidence="2" type="ORF">ATSB10_35410</name>
</gene>
<dbReference type="PANTHER" id="PTHR10587">
    <property type="entry name" value="GLYCOSYL TRANSFERASE-RELATED"/>
    <property type="match status" value="1"/>
</dbReference>
<evidence type="ECO:0000313" key="3">
    <source>
        <dbReference type="Proteomes" id="UP000077255"/>
    </source>
</evidence>
<dbReference type="InterPro" id="IPR002509">
    <property type="entry name" value="NODB_dom"/>
</dbReference>
<dbReference type="STRING" id="445710.ATSB10_35410"/>
<dbReference type="OrthoDB" id="276604at2"/>
<dbReference type="InterPro" id="IPR050248">
    <property type="entry name" value="Polysacc_deacetylase_ArnD"/>
</dbReference>
<evidence type="ECO:0000313" key="2">
    <source>
        <dbReference type="EMBL" id="AND70995.1"/>
    </source>
</evidence>
<reference evidence="2 3" key="1">
    <citation type="submission" date="2016-02" db="EMBL/GenBank/DDBJ databases">
        <title>Complete genome sequencing and analysis of ATSB10, Dyella thiooxydans isolated from rhizosphere soil of sunflower (Helianthus annuus L.).</title>
        <authorList>
            <person name="Lee Y."/>
            <person name="Hwangbo K."/>
            <person name="Chung H."/>
            <person name="Yoo J."/>
            <person name="Kim K.Y."/>
            <person name="Sa T.M."/>
            <person name="Um Y."/>
            <person name="Madhaiyan M."/>
        </authorList>
    </citation>
    <scope>NUCLEOTIDE SEQUENCE [LARGE SCALE GENOMIC DNA]</scope>
    <source>
        <strain evidence="2 3">ATSB10</strain>
    </source>
</reference>
<organism evidence="2 3">
    <name type="scientific">Dyella thiooxydans</name>
    <dbReference type="NCBI Taxonomy" id="445710"/>
    <lineage>
        <taxon>Bacteria</taxon>
        <taxon>Pseudomonadati</taxon>
        <taxon>Pseudomonadota</taxon>
        <taxon>Gammaproteobacteria</taxon>
        <taxon>Lysobacterales</taxon>
        <taxon>Rhodanobacteraceae</taxon>
        <taxon>Dyella</taxon>
    </lineage>
</organism>
<dbReference type="AlphaFoldDB" id="A0A161J375"/>
<keyword evidence="3" id="KW-1185">Reference proteome</keyword>
<dbReference type="InterPro" id="IPR011330">
    <property type="entry name" value="Glyco_hydro/deAcase_b/a-brl"/>
</dbReference>
<sequence>MNIRPKKHQILGLLPRSIVQTHGDRAGTGRFLSFDDGPHPEHTPRLLDLLAAHGVRASFFVVGRHAEQYPSIVERIVRDGHLLGNHSYSHTRFAHMSTADQVADLERADRLLAAFDGRTRHRIRTPQGHVTLPLLLHFARSGRSLAYWCYDSMDYHDDDAAVVVRRLQTQPPQVGDIVLMHDDGAAGMHALAELLPAWCRDGWTFHALEQDAACE</sequence>